<keyword evidence="5 6" id="KW-0472">Membrane</keyword>
<protein>
    <submittedName>
        <fullName evidence="8">ABC transporter permease</fullName>
    </submittedName>
</protein>
<keyword evidence="4 6" id="KW-1133">Transmembrane helix</keyword>
<evidence type="ECO:0000256" key="6">
    <source>
        <dbReference type="SAM" id="Phobius"/>
    </source>
</evidence>
<dbReference type="Pfam" id="PF12698">
    <property type="entry name" value="ABC2_membrane_3"/>
    <property type="match status" value="1"/>
</dbReference>
<dbReference type="InterPro" id="IPR051449">
    <property type="entry name" value="ABC-2_transporter_component"/>
</dbReference>
<evidence type="ECO:0000256" key="4">
    <source>
        <dbReference type="ARBA" id="ARBA00022989"/>
    </source>
</evidence>
<evidence type="ECO:0000259" key="7">
    <source>
        <dbReference type="Pfam" id="PF12698"/>
    </source>
</evidence>
<accession>A0A5J4Q1N4</accession>
<organism evidence="8">
    <name type="scientific">termite gut metagenome</name>
    <dbReference type="NCBI Taxonomy" id="433724"/>
    <lineage>
        <taxon>unclassified sequences</taxon>
        <taxon>metagenomes</taxon>
        <taxon>organismal metagenomes</taxon>
    </lineage>
</organism>
<gene>
    <name evidence="8" type="ORF">EZS27_033920</name>
</gene>
<feature type="domain" description="ABC-2 type transporter transmembrane" evidence="7">
    <location>
        <begin position="23"/>
        <end position="187"/>
    </location>
</feature>
<name>A0A5J4Q1N4_9ZZZZ</name>
<evidence type="ECO:0000256" key="5">
    <source>
        <dbReference type="ARBA" id="ARBA00023136"/>
    </source>
</evidence>
<evidence type="ECO:0000256" key="3">
    <source>
        <dbReference type="ARBA" id="ARBA00022692"/>
    </source>
</evidence>
<dbReference type="PANTHER" id="PTHR30294:SF29">
    <property type="entry name" value="MULTIDRUG ABC TRANSPORTER PERMEASE YBHS-RELATED"/>
    <property type="match status" value="1"/>
</dbReference>
<dbReference type="InterPro" id="IPR013525">
    <property type="entry name" value="ABC2_TM"/>
</dbReference>
<evidence type="ECO:0000256" key="2">
    <source>
        <dbReference type="ARBA" id="ARBA00022475"/>
    </source>
</evidence>
<feature type="transmembrane region" description="Helical" evidence="6">
    <location>
        <begin position="21"/>
        <end position="38"/>
    </location>
</feature>
<dbReference type="GO" id="GO:0005886">
    <property type="term" value="C:plasma membrane"/>
    <property type="evidence" value="ECO:0007669"/>
    <property type="project" value="UniProtKB-SubCell"/>
</dbReference>
<dbReference type="AlphaFoldDB" id="A0A5J4Q1N4"/>
<comment type="caution">
    <text evidence="8">The sequence shown here is derived from an EMBL/GenBank/DDBJ whole genome shotgun (WGS) entry which is preliminary data.</text>
</comment>
<dbReference type="Gene3D" id="3.40.1710.10">
    <property type="entry name" value="abc type-2 transporter like domain"/>
    <property type="match status" value="1"/>
</dbReference>
<keyword evidence="2" id="KW-1003">Cell membrane</keyword>
<keyword evidence="3 6" id="KW-0812">Transmembrane</keyword>
<evidence type="ECO:0000313" key="8">
    <source>
        <dbReference type="EMBL" id="KAA6315655.1"/>
    </source>
</evidence>
<comment type="subcellular location">
    <subcellularLocation>
        <location evidence="1">Cell membrane</location>
        <topology evidence="1">Multi-pass membrane protein</topology>
    </subcellularLocation>
</comment>
<reference evidence="8" key="1">
    <citation type="submission" date="2019-03" db="EMBL/GenBank/DDBJ databases">
        <title>Single cell metagenomics reveals metabolic interactions within the superorganism composed of flagellate Streblomastix strix and complex community of Bacteroidetes bacteria on its surface.</title>
        <authorList>
            <person name="Treitli S.C."/>
            <person name="Kolisko M."/>
            <person name="Husnik F."/>
            <person name="Keeling P."/>
            <person name="Hampl V."/>
        </authorList>
    </citation>
    <scope>NUCLEOTIDE SEQUENCE</scope>
    <source>
        <strain evidence="8">STM</strain>
    </source>
</reference>
<proteinExistence type="predicted"/>
<evidence type="ECO:0000256" key="1">
    <source>
        <dbReference type="ARBA" id="ARBA00004651"/>
    </source>
</evidence>
<dbReference type="GO" id="GO:0140359">
    <property type="term" value="F:ABC-type transporter activity"/>
    <property type="evidence" value="ECO:0007669"/>
    <property type="project" value="InterPro"/>
</dbReference>
<dbReference type="EMBL" id="SNRY01005169">
    <property type="protein sequence ID" value="KAA6315655.1"/>
    <property type="molecule type" value="Genomic_DNA"/>
</dbReference>
<sequence>MIKFLLEKEFKQLLRNSFLPKLIIGLPIMVLLVFPWAANQEIKDINLSIVNNDLTGYSERLIQKITSSGYFRLTNLSFSNAEALCSIKSGEADIILEIPKDFERNLTTEGVSRMMISANAVNGIKAGLGSSYLSAIVKEYADELWEKSAVSFAIPAPIPVINIATHNKFNPHLDYKIFMIPAFMVMLLNYHNRLSSRLKYCE</sequence>
<dbReference type="PANTHER" id="PTHR30294">
    <property type="entry name" value="MEMBRANE COMPONENT OF ABC TRANSPORTER YHHJ-RELATED"/>
    <property type="match status" value="1"/>
</dbReference>